<dbReference type="InterPro" id="IPR036565">
    <property type="entry name" value="Mur-like_cat_sf"/>
</dbReference>
<evidence type="ECO:0000259" key="13">
    <source>
        <dbReference type="Pfam" id="PF02875"/>
    </source>
</evidence>
<dbReference type="Proteomes" id="UP000643810">
    <property type="component" value="Unassembled WGS sequence"/>
</dbReference>
<evidence type="ECO:0000313" key="15">
    <source>
        <dbReference type="EMBL" id="MBC5686607.1"/>
    </source>
</evidence>
<evidence type="ECO:0000256" key="7">
    <source>
        <dbReference type="ARBA" id="ARBA00022984"/>
    </source>
</evidence>
<dbReference type="GO" id="GO:0016874">
    <property type="term" value="F:ligase activity"/>
    <property type="evidence" value="ECO:0007669"/>
    <property type="project" value="UniProtKB-KW"/>
</dbReference>
<comment type="caution">
    <text evidence="15">The sequence shown here is derived from an EMBL/GenBank/DDBJ whole genome shotgun (WGS) entry which is preliminary data.</text>
</comment>
<dbReference type="Gene3D" id="3.40.1190.10">
    <property type="entry name" value="Mur-like, catalytic domain"/>
    <property type="match status" value="1"/>
</dbReference>
<dbReference type="PANTHER" id="PTHR43024">
    <property type="entry name" value="UDP-N-ACETYLMURAMOYL-TRIPEPTIDE--D-ALANYL-D-ALANINE LIGASE"/>
    <property type="match status" value="1"/>
</dbReference>
<dbReference type="Pfam" id="PF08245">
    <property type="entry name" value="Mur_ligase_M"/>
    <property type="match status" value="1"/>
</dbReference>
<proteinExistence type="inferred from homology"/>
<accession>A0ABR7GH32</accession>
<dbReference type="EC" id="6.3.2.10" evidence="10 11"/>
<dbReference type="SUPFAM" id="SSF53244">
    <property type="entry name" value="MurD-like peptide ligases, peptide-binding domain"/>
    <property type="match status" value="1"/>
</dbReference>
<feature type="domain" description="Mur ligase central" evidence="14">
    <location>
        <begin position="114"/>
        <end position="295"/>
    </location>
</feature>
<evidence type="ECO:0000256" key="6">
    <source>
        <dbReference type="ARBA" id="ARBA00022960"/>
    </source>
</evidence>
<dbReference type="PANTHER" id="PTHR43024:SF1">
    <property type="entry name" value="UDP-N-ACETYLMURAMOYL-TRIPEPTIDE--D-ALANYL-D-ALANINE LIGASE"/>
    <property type="match status" value="1"/>
</dbReference>
<reference evidence="15 16" key="1">
    <citation type="submission" date="2020-08" db="EMBL/GenBank/DDBJ databases">
        <title>Genome public.</title>
        <authorList>
            <person name="Liu C."/>
            <person name="Sun Q."/>
        </authorList>
    </citation>
    <scope>NUCLEOTIDE SEQUENCE [LARGE SCALE GENOMIC DNA]</scope>
    <source>
        <strain evidence="15 16">NSJ-9</strain>
    </source>
</reference>
<dbReference type="SUPFAM" id="SSF63418">
    <property type="entry name" value="MurE/MurF N-terminal domain"/>
    <property type="match status" value="1"/>
</dbReference>
<keyword evidence="6 10" id="KW-0133">Cell shape</keyword>
<name>A0ABR7GH32_9FIRM</name>
<dbReference type="Gene3D" id="3.40.1390.10">
    <property type="entry name" value="MurE/MurF, N-terminal domain"/>
    <property type="match status" value="1"/>
</dbReference>
<evidence type="ECO:0000259" key="12">
    <source>
        <dbReference type="Pfam" id="PF01225"/>
    </source>
</evidence>
<dbReference type="RefSeq" id="WP_186854390.1">
    <property type="nucleotide sequence ID" value="NZ_JACOPG010000003.1"/>
</dbReference>
<evidence type="ECO:0000256" key="4">
    <source>
        <dbReference type="ARBA" id="ARBA00022741"/>
    </source>
</evidence>
<evidence type="ECO:0000256" key="5">
    <source>
        <dbReference type="ARBA" id="ARBA00022840"/>
    </source>
</evidence>
<keyword evidence="8 10" id="KW-0131">Cell cycle</keyword>
<evidence type="ECO:0000256" key="8">
    <source>
        <dbReference type="ARBA" id="ARBA00023306"/>
    </source>
</evidence>
<comment type="similarity">
    <text evidence="10">Belongs to the MurCDEF family. MurF subfamily.</text>
</comment>
<dbReference type="InterPro" id="IPR051046">
    <property type="entry name" value="MurCDEF_CellWall_CoF430Synth"/>
</dbReference>
<keyword evidence="7 10" id="KW-0573">Peptidoglycan synthesis</keyword>
<dbReference type="Pfam" id="PF02875">
    <property type="entry name" value="Mur_ligase_C"/>
    <property type="match status" value="1"/>
</dbReference>
<dbReference type="InterPro" id="IPR036615">
    <property type="entry name" value="Mur_ligase_C_dom_sf"/>
</dbReference>
<evidence type="ECO:0000259" key="14">
    <source>
        <dbReference type="Pfam" id="PF08245"/>
    </source>
</evidence>
<feature type="binding site" evidence="10">
    <location>
        <begin position="114"/>
        <end position="120"/>
    </location>
    <ligand>
        <name>ATP</name>
        <dbReference type="ChEBI" id="CHEBI:30616"/>
    </ligand>
</feature>
<organism evidence="15 16">
    <name type="scientific">Roseburia lenta</name>
    <dbReference type="NCBI Taxonomy" id="2763061"/>
    <lineage>
        <taxon>Bacteria</taxon>
        <taxon>Bacillati</taxon>
        <taxon>Bacillota</taxon>
        <taxon>Clostridia</taxon>
        <taxon>Lachnospirales</taxon>
        <taxon>Lachnospiraceae</taxon>
        <taxon>Roseburia</taxon>
    </lineage>
</organism>
<dbReference type="InterPro" id="IPR000713">
    <property type="entry name" value="Mur_ligase_N"/>
</dbReference>
<comment type="catalytic activity">
    <reaction evidence="10 11">
        <text>D-alanyl-D-alanine + UDP-N-acetyl-alpha-D-muramoyl-L-alanyl-gamma-D-glutamyl-meso-2,6-diaminopimelate + ATP = UDP-N-acetyl-alpha-D-muramoyl-L-alanyl-gamma-D-glutamyl-meso-2,6-diaminopimeloyl-D-alanyl-D-alanine + ADP + phosphate + H(+)</text>
        <dbReference type="Rhea" id="RHEA:28374"/>
        <dbReference type="ChEBI" id="CHEBI:15378"/>
        <dbReference type="ChEBI" id="CHEBI:30616"/>
        <dbReference type="ChEBI" id="CHEBI:43474"/>
        <dbReference type="ChEBI" id="CHEBI:57822"/>
        <dbReference type="ChEBI" id="CHEBI:61386"/>
        <dbReference type="ChEBI" id="CHEBI:83905"/>
        <dbReference type="ChEBI" id="CHEBI:456216"/>
        <dbReference type="EC" id="6.3.2.10"/>
    </reaction>
</comment>
<keyword evidence="9 10" id="KW-0961">Cell wall biogenesis/degradation</keyword>
<evidence type="ECO:0000313" key="16">
    <source>
        <dbReference type="Proteomes" id="UP000643810"/>
    </source>
</evidence>
<evidence type="ECO:0000256" key="11">
    <source>
        <dbReference type="RuleBase" id="RU004136"/>
    </source>
</evidence>
<comment type="function">
    <text evidence="10 11">Involved in cell wall formation. Catalyzes the final step in the synthesis of UDP-N-acetylmuramoyl-pentapeptide, the precursor of murein.</text>
</comment>
<dbReference type="Pfam" id="PF01225">
    <property type="entry name" value="Mur_ligase"/>
    <property type="match status" value="1"/>
</dbReference>
<dbReference type="Gene3D" id="3.90.190.20">
    <property type="entry name" value="Mur ligase, C-terminal domain"/>
    <property type="match status" value="1"/>
</dbReference>
<comment type="subcellular location">
    <subcellularLocation>
        <location evidence="10 11">Cytoplasm</location>
    </subcellularLocation>
</comment>
<dbReference type="InterPro" id="IPR013221">
    <property type="entry name" value="Mur_ligase_cen"/>
</dbReference>
<keyword evidence="2 10" id="KW-0436">Ligase</keyword>
<keyword evidence="1 10" id="KW-0963">Cytoplasm</keyword>
<keyword evidence="3 10" id="KW-0132">Cell division</keyword>
<keyword evidence="4 10" id="KW-0547">Nucleotide-binding</keyword>
<dbReference type="HAMAP" id="MF_02019">
    <property type="entry name" value="MurF"/>
    <property type="match status" value="1"/>
</dbReference>
<dbReference type="EMBL" id="JACOPG010000003">
    <property type="protein sequence ID" value="MBC5686607.1"/>
    <property type="molecule type" value="Genomic_DNA"/>
</dbReference>
<sequence length="454" mass="49313">MRNMTLEKIAQALGGRLYGAEGSDLSDREVQGVVIDNRQVEKDYLFIPIRGARVDGHSFIGDAFAKGVLGVLSDHVLEDAAGPYIVVKDTEQALKDLAAYYREQIDAYVIGIIGSVGKTSTKEMVASVLGQHFSVLKTQGNFNNEIGLPLTLFCIRPSHQVAVVEMGISDFGEMDRLGVMARPDMVIMTNIGQCHLENLKTRDGILKAKTEVFAHMPASGRVILNGDDDKLQQADTLGMEKHFFGLQGQEFFGSAIAGHVDHVDALLHTPQWEHAVSIPIPGEHNVYNALAATAAGTLLGLSEQEILAGIEQVETIAGRNHFIEAHGMTVIDDCYNANPVSMRASLEVLGHAAGRKVAILGDMGELGENQEMLHYQVGQVVVENGIDLLLTAGKLAGQIVRYVQEHGDKTQAIAYADKEALLADLDQHIKKGDTILIKASHFMNFTEIVKVITE</sequence>
<dbReference type="InterPro" id="IPR004101">
    <property type="entry name" value="Mur_ligase_C"/>
</dbReference>
<feature type="domain" description="Mur ligase C-terminal" evidence="13">
    <location>
        <begin position="318"/>
        <end position="440"/>
    </location>
</feature>
<comment type="pathway">
    <text evidence="10 11">Cell wall biogenesis; peptidoglycan biosynthesis.</text>
</comment>
<feature type="domain" description="Mur ligase N-terminal catalytic" evidence="12">
    <location>
        <begin position="29"/>
        <end position="101"/>
    </location>
</feature>
<keyword evidence="16" id="KW-1185">Reference proteome</keyword>
<evidence type="ECO:0000256" key="1">
    <source>
        <dbReference type="ARBA" id="ARBA00022490"/>
    </source>
</evidence>
<dbReference type="InterPro" id="IPR005863">
    <property type="entry name" value="UDP-N-AcMur_synth"/>
</dbReference>
<evidence type="ECO:0000256" key="2">
    <source>
        <dbReference type="ARBA" id="ARBA00022598"/>
    </source>
</evidence>
<evidence type="ECO:0000256" key="3">
    <source>
        <dbReference type="ARBA" id="ARBA00022618"/>
    </source>
</evidence>
<dbReference type="NCBIfam" id="TIGR01143">
    <property type="entry name" value="murF"/>
    <property type="match status" value="1"/>
</dbReference>
<evidence type="ECO:0000256" key="10">
    <source>
        <dbReference type="HAMAP-Rule" id="MF_02019"/>
    </source>
</evidence>
<dbReference type="InterPro" id="IPR035911">
    <property type="entry name" value="MurE/MurF_N"/>
</dbReference>
<keyword evidence="5 10" id="KW-0067">ATP-binding</keyword>
<dbReference type="SUPFAM" id="SSF53623">
    <property type="entry name" value="MurD-like peptide ligases, catalytic domain"/>
    <property type="match status" value="1"/>
</dbReference>
<protein>
    <recommendedName>
        <fullName evidence="10 11">UDP-N-acetylmuramoyl-tripeptide--D-alanyl-D-alanine ligase</fullName>
        <ecNumber evidence="10 11">6.3.2.10</ecNumber>
    </recommendedName>
    <alternativeName>
        <fullName evidence="10">D-alanyl-D-alanine-adding enzyme</fullName>
    </alternativeName>
</protein>
<gene>
    <name evidence="10" type="primary">murF</name>
    <name evidence="15" type="ORF">H8R94_08365</name>
</gene>
<evidence type="ECO:0000256" key="9">
    <source>
        <dbReference type="ARBA" id="ARBA00023316"/>
    </source>
</evidence>